<accession>A0A9P7VWJ6</accession>
<dbReference type="SUPFAM" id="SSF53335">
    <property type="entry name" value="S-adenosyl-L-methionine-dependent methyltransferases"/>
    <property type="match status" value="1"/>
</dbReference>
<comment type="caution">
    <text evidence="5">The sequence shown here is derived from an EMBL/GenBank/DDBJ whole genome shotgun (WGS) entry which is preliminary data.</text>
</comment>
<evidence type="ECO:0000256" key="2">
    <source>
        <dbReference type="ARBA" id="ARBA00022679"/>
    </source>
</evidence>
<protein>
    <recommendedName>
        <fullName evidence="7">Methyltransferase domain-containing protein</fullName>
    </recommendedName>
</protein>
<proteinExistence type="inferred from homology"/>
<dbReference type="AlphaFoldDB" id="A0A9P7VWJ6"/>
<dbReference type="EMBL" id="MU250529">
    <property type="protein sequence ID" value="KAG7448618.1"/>
    <property type="molecule type" value="Genomic_DNA"/>
</dbReference>
<organism evidence="5 6">
    <name type="scientific">Guyanagaster necrorhizus</name>
    <dbReference type="NCBI Taxonomy" id="856835"/>
    <lineage>
        <taxon>Eukaryota</taxon>
        <taxon>Fungi</taxon>
        <taxon>Dikarya</taxon>
        <taxon>Basidiomycota</taxon>
        <taxon>Agaricomycotina</taxon>
        <taxon>Agaricomycetes</taxon>
        <taxon>Agaricomycetidae</taxon>
        <taxon>Agaricales</taxon>
        <taxon>Marasmiineae</taxon>
        <taxon>Physalacriaceae</taxon>
        <taxon>Guyanagaster</taxon>
    </lineage>
</organism>
<comment type="pathway">
    <text evidence="1">Secondary metabolite biosynthesis.</text>
</comment>
<evidence type="ECO:0000256" key="3">
    <source>
        <dbReference type="ARBA" id="ARBA00022691"/>
    </source>
</evidence>
<evidence type="ECO:0000313" key="5">
    <source>
        <dbReference type="EMBL" id="KAG7448618.1"/>
    </source>
</evidence>
<reference evidence="5" key="1">
    <citation type="submission" date="2020-11" db="EMBL/GenBank/DDBJ databases">
        <title>Adaptations for nitrogen fixation in a non-lichenized fungal sporocarp promotes dispersal by wood-feeding termites.</title>
        <authorList>
            <consortium name="DOE Joint Genome Institute"/>
            <person name="Koch R.A."/>
            <person name="Yoon G."/>
            <person name="Arayal U."/>
            <person name="Lail K."/>
            <person name="Amirebrahimi M."/>
            <person name="Labutti K."/>
            <person name="Lipzen A."/>
            <person name="Riley R."/>
            <person name="Barry K."/>
            <person name="Henrissat B."/>
            <person name="Grigoriev I.V."/>
            <person name="Herr J.R."/>
            <person name="Aime M.C."/>
        </authorList>
    </citation>
    <scope>NUCLEOTIDE SEQUENCE</scope>
    <source>
        <strain evidence="5">MCA 3950</strain>
    </source>
</reference>
<keyword evidence="6" id="KW-1185">Reference proteome</keyword>
<evidence type="ECO:0000256" key="4">
    <source>
        <dbReference type="ARBA" id="ARBA00038314"/>
    </source>
</evidence>
<dbReference type="InterPro" id="IPR029063">
    <property type="entry name" value="SAM-dependent_MTases_sf"/>
</dbReference>
<dbReference type="PANTHER" id="PTHR35897">
    <property type="entry name" value="METHYLTRANSFERASE AUSD"/>
    <property type="match status" value="1"/>
</dbReference>
<evidence type="ECO:0000313" key="6">
    <source>
        <dbReference type="Proteomes" id="UP000812287"/>
    </source>
</evidence>
<keyword evidence="2" id="KW-0808">Transferase</keyword>
<dbReference type="InterPro" id="IPR051654">
    <property type="entry name" value="Meroterpenoid_MTases"/>
</dbReference>
<evidence type="ECO:0000256" key="1">
    <source>
        <dbReference type="ARBA" id="ARBA00005179"/>
    </source>
</evidence>
<name>A0A9P7VWJ6_9AGAR</name>
<keyword evidence="3" id="KW-0949">S-adenosyl-L-methionine</keyword>
<evidence type="ECO:0008006" key="7">
    <source>
        <dbReference type="Google" id="ProtNLM"/>
    </source>
</evidence>
<sequence length="293" mass="33044">MNSDHPLNPSLYAPAEDEVAFFKSQTGIDNDEELRSHIFAIQEEAYKIYPYPCIHRFGFAQFNISRQPYYQQLLNLGKDCKGIYVDLGCCVGTGARKAVMDGYPIKQIIASDLRPEFWEIGHKLFKSTPETFPARFIPADIFDLEGLSKEEAGPVSDISKVQSLAELRGNVSAIHASALFHLFNEEEQSKLAKIIASLLSSAPGSMIFGTQSGRPEGRNYLKTARNNRDRYDMFCHSPESWKSFWDGGVFPKGTVRVDASLHETAVRLSELMILTDETSTENYYFLTWCITVL</sequence>
<dbReference type="OrthoDB" id="2094832at2759"/>
<dbReference type="Gene3D" id="3.40.50.150">
    <property type="entry name" value="Vaccinia Virus protein VP39"/>
    <property type="match status" value="1"/>
</dbReference>
<dbReference type="Proteomes" id="UP000812287">
    <property type="component" value="Unassembled WGS sequence"/>
</dbReference>
<dbReference type="GeneID" id="66108078"/>
<comment type="similarity">
    <text evidence="4">Belongs to the class I-like SAM-binding methyltransferase superfamily.</text>
</comment>
<dbReference type="GO" id="GO:0016740">
    <property type="term" value="F:transferase activity"/>
    <property type="evidence" value="ECO:0007669"/>
    <property type="project" value="UniProtKB-KW"/>
</dbReference>
<dbReference type="RefSeq" id="XP_043042118.1">
    <property type="nucleotide sequence ID" value="XM_043185781.1"/>
</dbReference>
<gene>
    <name evidence="5" type="ORF">BT62DRAFT_929708</name>
</gene>
<dbReference type="PANTHER" id="PTHR35897:SF1">
    <property type="entry name" value="METHYLTRANSFERASE AUSD"/>
    <property type="match status" value="1"/>
</dbReference>